<dbReference type="InterPro" id="IPR052157">
    <property type="entry name" value="BCAA_transport_permease"/>
</dbReference>
<comment type="caution">
    <text evidence="10">The sequence shown here is derived from an EMBL/GenBank/DDBJ whole genome shotgun (WGS) entry which is preliminary data.</text>
</comment>
<sequence>MRIIDLLVSGLTLGAIYALVALGFHLVYRMTGVLDFAQGDKVIIGGLLGLTLVRQGLDTILLVALLVLIAGLLLGIAYDALVILPTQNNGHIATIAATVGIMLVFANGGHLIWGPDGKPFPPVHRGVLEIGEMRIGYQDLLIWAVVIGVAIGLALLLGRSRVGRGMVAAATDPLAAQAVGINVSRMRAIAFALAFGLAALAGVLVAPITLAGGTLGTALTLKGFTGAVLGGLASTRGVIVGAVLLGVIESELAAVIPNSYVDPIVLIALIIVLLVMPNGLFGLRRQRLA</sequence>
<evidence type="ECO:0000313" key="10">
    <source>
        <dbReference type="EMBL" id="TDC17624.1"/>
    </source>
</evidence>
<feature type="transmembrane region" description="Helical" evidence="9">
    <location>
        <begin position="60"/>
        <end position="84"/>
    </location>
</feature>
<organism evidence="10 11">
    <name type="scientific">Actinomadura bangladeshensis</name>
    <dbReference type="NCBI Taxonomy" id="453573"/>
    <lineage>
        <taxon>Bacteria</taxon>
        <taxon>Bacillati</taxon>
        <taxon>Actinomycetota</taxon>
        <taxon>Actinomycetes</taxon>
        <taxon>Streptosporangiales</taxon>
        <taxon>Thermomonosporaceae</taxon>
        <taxon>Actinomadura</taxon>
    </lineage>
</organism>
<keyword evidence="4 9" id="KW-0812">Transmembrane</keyword>
<evidence type="ECO:0000256" key="6">
    <source>
        <dbReference type="ARBA" id="ARBA00022989"/>
    </source>
</evidence>
<feature type="transmembrane region" description="Helical" evidence="9">
    <location>
        <begin position="260"/>
        <end position="283"/>
    </location>
</feature>
<dbReference type="OrthoDB" id="9807115at2"/>
<evidence type="ECO:0000256" key="1">
    <source>
        <dbReference type="ARBA" id="ARBA00004651"/>
    </source>
</evidence>
<evidence type="ECO:0000256" key="5">
    <source>
        <dbReference type="ARBA" id="ARBA00022970"/>
    </source>
</evidence>
<name>A0A4R4P781_9ACTN</name>
<dbReference type="GO" id="GO:0006865">
    <property type="term" value="P:amino acid transport"/>
    <property type="evidence" value="ECO:0007669"/>
    <property type="project" value="UniProtKB-KW"/>
</dbReference>
<dbReference type="AlphaFoldDB" id="A0A4R4P781"/>
<evidence type="ECO:0000256" key="9">
    <source>
        <dbReference type="SAM" id="Phobius"/>
    </source>
</evidence>
<keyword evidence="2" id="KW-0813">Transport</keyword>
<evidence type="ECO:0000256" key="2">
    <source>
        <dbReference type="ARBA" id="ARBA00022448"/>
    </source>
</evidence>
<dbReference type="CDD" id="cd06582">
    <property type="entry name" value="TM_PBP1_LivH_like"/>
    <property type="match status" value="1"/>
</dbReference>
<evidence type="ECO:0000256" key="8">
    <source>
        <dbReference type="ARBA" id="ARBA00037998"/>
    </source>
</evidence>
<dbReference type="InterPro" id="IPR001851">
    <property type="entry name" value="ABC_transp_permease"/>
</dbReference>
<dbReference type="Pfam" id="PF02653">
    <property type="entry name" value="BPD_transp_2"/>
    <property type="match status" value="1"/>
</dbReference>
<proteinExistence type="inferred from homology"/>
<keyword evidence="7 9" id="KW-0472">Membrane</keyword>
<feature type="transmembrane region" description="Helical" evidence="9">
    <location>
        <begin position="140"/>
        <end position="158"/>
    </location>
</feature>
<keyword evidence="5" id="KW-0029">Amino-acid transport</keyword>
<accession>A0A4R4P781</accession>
<dbReference type="GO" id="GO:0022857">
    <property type="term" value="F:transmembrane transporter activity"/>
    <property type="evidence" value="ECO:0007669"/>
    <property type="project" value="InterPro"/>
</dbReference>
<dbReference type="EMBL" id="SMJW01000030">
    <property type="protein sequence ID" value="TDC17624.1"/>
    <property type="molecule type" value="Genomic_DNA"/>
</dbReference>
<keyword evidence="6 9" id="KW-1133">Transmembrane helix</keyword>
<comment type="similarity">
    <text evidence="8">Belongs to the binding-protein-dependent transport system permease family. LivHM subfamily.</text>
</comment>
<keyword evidence="3" id="KW-1003">Cell membrane</keyword>
<comment type="subcellular location">
    <subcellularLocation>
        <location evidence="1">Cell membrane</location>
        <topology evidence="1">Multi-pass membrane protein</topology>
    </subcellularLocation>
</comment>
<dbReference type="RefSeq" id="WP_131938476.1">
    <property type="nucleotide sequence ID" value="NZ_BAAAMX010000002.1"/>
</dbReference>
<gene>
    <name evidence="10" type="ORF">E1284_08585</name>
</gene>
<feature type="transmembrane region" description="Helical" evidence="9">
    <location>
        <begin position="7"/>
        <end position="28"/>
    </location>
</feature>
<feature type="transmembrane region" description="Helical" evidence="9">
    <location>
        <begin position="91"/>
        <end position="113"/>
    </location>
</feature>
<dbReference type="PANTHER" id="PTHR11795">
    <property type="entry name" value="BRANCHED-CHAIN AMINO ACID TRANSPORT SYSTEM PERMEASE PROTEIN LIVH"/>
    <property type="match status" value="1"/>
</dbReference>
<evidence type="ECO:0000256" key="3">
    <source>
        <dbReference type="ARBA" id="ARBA00022475"/>
    </source>
</evidence>
<feature type="transmembrane region" description="Helical" evidence="9">
    <location>
        <begin position="189"/>
        <end position="212"/>
    </location>
</feature>
<keyword evidence="11" id="KW-1185">Reference proteome</keyword>
<feature type="transmembrane region" description="Helical" evidence="9">
    <location>
        <begin position="224"/>
        <end position="248"/>
    </location>
</feature>
<dbReference type="PANTHER" id="PTHR11795:SF450">
    <property type="entry name" value="ABC TRANSPORTER PERMEASE PROTEIN"/>
    <property type="match status" value="1"/>
</dbReference>
<protein>
    <submittedName>
        <fullName evidence="10">Branched-chain amino acid ABC transporter permease</fullName>
    </submittedName>
</protein>
<dbReference type="GO" id="GO:0005886">
    <property type="term" value="C:plasma membrane"/>
    <property type="evidence" value="ECO:0007669"/>
    <property type="project" value="UniProtKB-SubCell"/>
</dbReference>
<reference evidence="10 11" key="1">
    <citation type="submission" date="2019-03" db="EMBL/GenBank/DDBJ databases">
        <title>Draft genome sequences of novel Actinobacteria.</title>
        <authorList>
            <person name="Sahin N."/>
            <person name="Ay H."/>
            <person name="Saygin H."/>
        </authorList>
    </citation>
    <scope>NUCLEOTIDE SEQUENCE [LARGE SCALE GENOMIC DNA]</scope>
    <source>
        <strain evidence="10 11">DSM 45347</strain>
    </source>
</reference>
<dbReference type="Proteomes" id="UP000295431">
    <property type="component" value="Unassembled WGS sequence"/>
</dbReference>
<evidence type="ECO:0000313" key="11">
    <source>
        <dbReference type="Proteomes" id="UP000295431"/>
    </source>
</evidence>
<evidence type="ECO:0000256" key="4">
    <source>
        <dbReference type="ARBA" id="ARBA00022692"/>
    </source>
</evidence>
<evidence type="ECO:0000256" key="7">
    <source>
        <dbReference type="ARBA" id="ARBA00023136"/>
    </source>
</evidence>